<dbReference type="InterPro" id="IPR037066">
    <property type="entry name" value="Plug_dom_sf"/>
</dbReference>
<sequence>MKRTLLCVYSLLGFVLPLSAQVALSPANADEFVQNLKAAKASSLIEKAYLHFDRACYNAGDIIYFKAYLTAGEKHEPSKVSGVLHVDLISGRDSIVQSILLQTQNGTVAGDFALPAYLQKGNYRVRAYTNWMRNYRDNNFFYRAIPVNGTMSAAKPQNAGGKPDMQFFAEAGVFVTGIPTRFAFKAVADNGLGIDVQGVVVDNNDVVVAKLRSAHLGMGQFYLTAIAGKTYRAKLNFADGSSSTVDLPKPVANGIAMTVNNSDSAKFSVDINTTKAYYLENKNKNISVVISAAGIVKTVKTALDNQIIGFDMPKKDFPSGLTTVILFGPDGMEVGERMLFINGNDGLNIDLRTDKQIYQSGEKVTLNVNVKQNTGSSERGSFSAAVVNEDEDPCKDMATDNILSYLLLSSDIRGYIEQPGYYFEKNNADTRNNLDLLLLTQGYKGLVKTQIEKPAANNYQPESNLQLKGRLATKAGKPIANEKISVITDANQSAQATTDKDGSFVFDNVSFNSGSKFILNVENKSIRKNAVVTNEKTYNPAPVSPTREPVQVVDRSNYSSTGNNVAVNLAMSKPGKRKAGASYHTTSLIGAGNADQVVFRKDIPSATSLSQGLQNIIRGVDFINGQAFLRTGGVVANGNYVREPMMVVVDGLLGQGGSIDNVMIQDVDNIEILKGANAAIYGMGAGAGVMIINTRQGSEAEPISQEMAPGIISVTPQGYYTARSFYNPVYQPSSAINKSKRPTIFWKSNIATDGGGGESFNFNNAGPGNYRVILEGINNNGRLGRVVYHYTVK</sequence>
<keyword evidence="1" id="KW-0812">Transmembrane</keyword>
<proteinExistence type="inferred from homology"/>
<comment type="subcellular location">
    <subcellularLocation>
        <location evidence="1">Cell outer membrane</location>
        <topology evidence="1">Multi-pass membrane protein</topology>
    </subcellularLocation>
</comment>
<keyword evidence="5" id="KW-1185">Reference proteome</keyword>
<organism evidence="4 5">
    <name type="scientific">Mucilaginibacter achroorhodeus</name>
    <dbReference type="NCBI Taxonomy" id="2599294"/>
    <lineage>
        <taxon>Bacteria</taxon>
        <taxon>Pseudomonadati</taxon>
        <taxon>Bacteroidota</taxon>
        <taxon>Sphingobacteriia</taxon>
        <taxon>Sphingobacteriales</taxon>
        <taxon>Sphingobacteriaceae</taxon>
        <taxon>Mucilaginibacter</taxon>
    </lineage>
</organism>
<dbReference type="Proteomes" id="UP000318010">
    <property type="component" value="Unassembled WGS sequence"/>
</dbReference>
<comment type="caution">
    <text evidence="4">The sequence shown here is derived from an EMBL/GenBank/DDBJ whole genome shotgun (WGS) entry which is preliminary data.</text>
</comment>
<gene>
    <name evidence="4" type="ORF">FPZ42_03485</name>
</gene>
<keyword evidence="1" id="KW-0813">Transport</keyword>
<dbReference type="Pfam" id="PF07715">
    <property type="entry name" value="Plug"/>
    <property type="match status" value="1"/>
</dbReference>
<accession>A0A563UAC6</accession>
<evidence type="ECO:0000256" key="2">
    <source>
        <dbReference type="SAM" id="SignalP"/>
    </source>
</evidence>
<keyword evidence="1" id="KW-1134">Transmembrane beta strand</keyword>
<protein>
    <recommendedName>
        <fullName evidence="3">TonB-dependent receptor plug domain-containing protein</fullName>
    </recommendedName>
</protein>
<keyword evidence="1" id="KW-0472">Membrane</keyword>
<reference evidence="4 5" key="1">
    <citation type="submission" date="2019-07" db="EMBL/GenBank/DDBJ databases">
        <authorList>
            <person name="Kim J."/>
        </authorList>
    </citation>
    <scope>NUCLEOTIDE SEQUENCE [LARGE SCALE GENOMIC DNA]</scope>
    <source>
        <strain evidence="4 5">MJ1a</strain>
    </source>
</reference>
<dbReference type="OrthoDB" id="679547at2"/>
<dbReference type="RefSeq" id="WP_146269086.1">
    <property type="nucleotide sequence ID" value="NZ_VOEI01000001.1"/>
</dbReference>
<dbReference type="InterPro" id="IPR012910">
    <property type="entry name" value="Plug_dom"/>
</dbReference>
<dbReference type="EMBL" id="VOEI01000001">
    <property type="protein sequence ID" value="TWR28290.1"/>
    <property type="molecule type" value="Genomic_DNA"/>
</dbReference>
<comment type="similarity">
    <text evidence="1">Belongs to the TonB-dependent receptor family.</text>
</comment>
<feature type="signal peptide" evidence="2">
    <location>
        <begin position="1"/>
        <end position="20"/>
    </location>
</feature>
<name>A0A563UAC6_9SPHI</name>
<evidence type="ECO:0000259" key="3">
    <source>
        <dbReference type="Pfam" id="PF07715"/>
    </source>
</evidence>
<dbReference type="Gene3D" id="2.170.130.10">
    <property type="entry name" value="TonB-dependent receptor, plug domain"/>
    <property type="match status" value="1"/>
</dbReference>
<evidence type="ECO:0000256" key="1">
    <source>
        <dbReference type="PROSITE-ProRule" id="PRU01360"/>
    </source>
</evidence>
<dbReference type="AlphaFoldDB" id="A0A563UAC6"/>
<dbReference type="SUPFAM" id="SSF56935">
    <property type="entry name" value="Porins"/>
    <property type="match status" value="1"/>
</dbReference>
<dbReference type="GO" id="GO:0009279">
    <property type="term" value="C:cell outer membrane"/>
    <property type="evidence" value="ECO:0007669"/>
    <property type="project" value="UniProtKB-SubCell"/>
</dbReference>
<dbReference type="Gene3D" id="2.60.40.1930">
    <property type="match status" value="1"/>
</dbReference>
<feature type="chain" id="PRO_5021786640" description="TonB-dependent receptor plug domain-containing protein" evidence="2">
    <location>
        <begin position="21"/>
        <end position="793"/>
    </location>
</feature>
<dbReference type="InterPro" id="IPR039426">
    <property type="entry name" value="TonB-dep_rcpt-like"/>
</dbReference>
<evidence type="ECO:0000313" key="5">
    <source>
        <dbReference type="Proteomes" id="UP000318010"/>
    </source>
</evidence>
<dbReference type="PROSITE" id="PS52016">
    <property type="entry name" value="TONB_DEPENDENT_REC_3"/>
    <property type="match status" value="1"/>
</dbReference>
<keyword evidence="1" id="KW-0998">Cell outer membrane</keyword>
<evidence type="ECO:0000313" key="4">
    <source>
        <dbReference type="EMBL" id="TWR28290.1"/>
    </source>
</evidence>
<feature type="domain" description="TonB-dependent receptor plug" evidence="3">
    <location>
        <begin position="596"/>
        <end position="689"/>
    </location>
</feature>
<keyword evidence="2" id="KW-0732">Signal</keyword>